<evidence type="ECO:0000256" key="7">
    <source>
        <dbReference type="ARBA" id="ARBA00022679"/>
    </source>
</evidence>
<keyword evidence="7" id="KW-0808">Transferase</keyword>
<evidence type="ECO:0000313" key="18">
    <source>
        <dbReference type="EMBL" id="GMG82541.1"/>
    </source>
</evidence>
<dbReference type="EMBL" id="BSYI01000011">
    <property type="protein sequence ID" value="GMG82541.1"/>
    <property type="molecule type" value="Genomic_DNA"/>
</dbReference>
<sequence>MIRRTPGATSTGSLILSPPPRTASLQTMAAYSSTLKRYLPKSLFWRAFLILVIPILALQVVVAFVFVRRHYDAVTEQMAGSVAREIGAAVQEVERASGPLEAERRLIALTLASELEMGFEHGVTVTPEIHREPFDFTAAVIAKTLRDRIGRPMALDFVAVRKQVDIRIGVHRGALLVVVPRGRVNPSNPHLLLVWMFTTALGLTVVAVIFLRNQVRPIRELARAAADFGRGRPGAFRPRGAEEVRRAGHAFLDMRRRIERQIGHRTLLLSGVSHDLRTPLTRMKLALAVAEPCPEIEEIGRDVAEMERMIESFLDYVRGEGEDLAEPVSPVALADEIAGDFARQGREIERTDRIEAVGSPLVPLKRSAMKRCLTNLVDNAATHGTRVRLTVRLTRKNLDFIVEDNGPGIPAEHREEVMRPFTRLDAARNQDAGSGVGLGLAIAGDIARGHGGTLLLEDGTDLGGLRAVVSLPR</sequence>
<dbReference type="PROSITE" id="PS50885">
    <property type="entry name" value="HAMP"/>
    <property type="match status" value="1"/>
</dbReference>
<keyword evidence="4" id="KW-1003">Cell membrane</keyword>
<dbReference type="GO" id="GO:0005524">
    <property type="term" value="F:ATP binding"/>
    <property type="evidence" value="ECO:0007669"/>
    <property type="project" value="UniProtKB-KW"/>
</dbReference>
<keyword evidence="9" id="KW-0547">Nucleotide-binding</keyword>
<evidence type="ECO:0000256" key="3">
    <source>
        <dbReference type="ARBA" id="ARBA00012438"/>
    </source>
</evidence>
<dbReference type="EC" id="2.7.13.3" evidence="3"/>
<evidence type="ECO:0000256" key="9">
    <source>
        <dbReference type="ARBA" id="ARBA00022741"/>
    </source>
</evidence>
<dbReference type="SMART" id="SM00388">
    <property type="entry name" value="HisKA"/>
    <property type="match status" value="1"/>
</dbReference>
<dbReference type="Gene3D" id="1.10.287.130">
    <property type="match status" value="1"/>
</dbReference>
<proteinExistence type="predicted"/>
<dbReference type="InterPro" id="IPR005467">
    <property type="entry name" value="His_kinase_dom"/>
</dbReference>
<keyword evidence="19" id="KW-1185">Reference proteome</keyword>
<gene>
    <name evidence="18" type="ORF">LNKW23_17540</name>
</gene>
<dbReference type="PANTHER" id="PTHR44936">
    <property type="entry name" value="SENSOR PROTEIN CREC"/>
    <property type="match status" value="1"/>
</dbReference>
<comment type="subcellular location">
    <subcellularLocation>
        <location evidence="2">Cell inner membrane</location>
        <topology evidence="2">Multi-pass membrane protein</topology>
    </subcellularLocation>
</comment>
<dbReference type="InterPro" id="IPR036890">
    <property type="entry name" value="HATPase_C_sf"/>
</dbReference>
<feature type="transmembrane region" description="Helical" evidence="15">
    <location>
        <begin position="43"/>
        <end position="67"/>
    </location>
</feature>
<dbReference type="Pfam" id="PF00512">
    <property type="entry name" value="HisKA"/>
    <property type="match status" value="1"/>
</dbReference>
<evidence type="ECO:0000256" key="15">
    <source>
        <dbReference type="SAM" id="Phobius"/>
    </source>
</evidence>
<feature type="domain" description="HAMP" evidence="17">
    <location>
        <begin position="212"/>
        <end position="263"/>
    </location>
</feature>
<feature type="domain" description="Histidine kinase" evidence="16">
    <location>
        <begin position="271"/>
        <end position="473"/>
    </location>
</feature>
<dbReference type="InterPro" id="IPR003661">
    <property type="entry name" value="HisK_dim/P_dom"/>
</dbReference>
<dbReference type="SUPFAM" id="SSF55874">
    <property type="entry name" value="ATPase domain of HSP90 chaperone/DNA topoisomerase II/histidine kinase"/>
    <property type="match status" value="1"/>
</dbReference>
<evidence type="ECO:0000256" key="5">
    <source>
        <dbReference type="ARBA" id="ARBA00022519"/>
    </source>
</evidence>
<dbReference type="Gene3D" id="3.30.565.10">
    <property type="entry name" value="Histidine kinase-like ATPase, C-terminal domain"/>
    <property type="match status" value="1"/>
</dbReference>
<feature type="transmembrane region" description="Helical" evidence="15">
    <location>
        <begin position="191"/>
        <end position="211"/>
    </location>
</feature>
<keyword evidence="12 15" id="KW-1133">Transmembrane helix</keyword>
<keyword evidence="11 18" id="KW-0067">ATP-binding</keyword>
<evidence type="ECO:0000259" key="17">
    <source>
        <dbReference type="PROSITE" id="PS50885"/>
    </source>
</evidence>
<evidence type="ECO:0000256" key="10">
    <source>
        <dbReference type="ARBA" id="ARBA00022777"/>
    </source>
</evidence>
<comment type="catalytic activity">
    <reaction evidence="1">
        <text>ATP + protein L-histidine = ADP + protein N-phospho-L-histidine.</text>
        <dbReference type="EC" id="2.7.13.3"/>
    </reaction>
</comment>
<comment type="caution">
    <text evidence="18">The sequence shown here is derived from an EMBL/GenBank/DDBJ whole genome shotgun (WGS) entry which is preliminary data.</text>
</comment>
<evidence type="ECO:0000256" key="1">
    <source>
        <dbReference type="ARBA" id="ARBA00000085"/>
    </source>
</evidence>
<dbReference type="PANTHER" id="PTHR44936:SF5">
    <property type="entry name" value="SENSOR HISTIDINE KINASE ENVZ"/>
    <property type="match status" value="1"/>
</dbReference>
<dbReference type="SUPFAM" id="SSF47384">
    <property type="entry name" value="Homodimeric domain of signal transducing histidine kinase"/>
    <property type="match status" value="1"/>
</dbReference>
<dbReference type="Pfam" id="PF02518">
    <property type="entry name" value="HATPase_c"/>
    <property type="match status" value="1"/>
</dbReference>
<dbReference type="InterPro" id="IPR003660">
    <property type="entry name" value="HAMP_dom"/>
</dbReference>
<evidence type="ECO:0000256" key="4">
    <source>
        <dbReference type="ARBA" id="ARBA00022475"/>
    </source>
</evidence>
<evidence type="ECO:0000256" key="13">
    <source>
        <dbReference type="ARBA" id="ARBA00023012"/>
    </source>
</evidence>
<dbReference type="CDD" id="cd00075">
    <property type="entry name" value="HATPase"/>
    <property type="match status" value="1"/>
</dbReference>
<dbReference type="SMART" id="SM00387">
    <property type="entry name" value="HATPase_c"/>
    <property type="match status" value="1"/>
</dbReference>
<keyword evidence="10" id="KW-0418">Kinase</keyword>
<dbReference type="PRINTS" id="PR00344">
    <property type="entry name" value="BCTRLSENSOR"/>
</dbReference>
<reference evidence="18 19" key="1">
    <citation type="submission" date="2023-04" db="EMBL/GenBank/DDBJ databases">
        <title>Marinoamorphus aggregata gen. nov., sp. Nov., isolate from tissue of brittle star Ophioplocus japonicus.</title>
        <authorList>
            <person name="Kawano K."/>
            <person name="Sawayama S."/>
            <person name="Nakagawa S."/>
        </authorList>
    </citation>
    <scope>NUCLEOTIDE SEQUENCE [LARGE SCALE GENOMIC DNA]</scope>
    <source>
        <strain evidence="18 19">NKW23</strain>
    </source>
</reference>
<evidence type="ECO:0000259" key="16">
    <source>
        <dbReference type="PROSITE" id="PS50109"/>
    </source>
</evidence>
<dbReference type="InterPro" id="IPR050980">
    <property type="entry name" value="2C_sensor_his_kinase"/>
</dbReference>
<dbReference type="CDD" id="cd00082">
    <property type="entry name" value="HisKA"/>
    <property type="match status" value="1"/>
</dbReference>
<name>A0ABQ6LJG6_9RHOB</name>
<keyword evidence="8 15" id="KW-0812">Transmembrane</keyword>
<evidence type="ECO:0000256" key="14">
    <source>
        <dbReference type="ARBA" id="ARBA00023136"/>
    </source>
</evidence>
<evidence type="ECO:0000256" key="2">
    <source>
        <dbReference type="ARBA" id="ARBA00004429"/>
    </source>
</evidence>
<keyword evidence="14 15" id="KW-0472">Membrane</keyword>
<dbReference type="InterPro" id="IPR003594">
    <property type="entry name" value="HATPase_dom"/>
</dbReference>
<dbReference type="InterPro" id="IPR004358">
    <property type="entry name" value="Sig_transdc_His_kin-like_C"/>
</dbReference>
<evidence type="ECO:0000256" key="8">
    <source>
        <dbReference type="ARBA" id="ARBA00022692"/>
    </source>
</evidence>
<organism evidence="18 19">
    <name type="scientific">Paralimibaculum aggregatum</name>
    <dbReference type="NCBI Taxonomy" id="3036245"/>
    <lineage>
        <taxon>Bacteria</taxon>
        <taxon>Pseudomonadati</taxon>
        <taxon>Pseudomonadota</taxon>
        <taxon>Alphaproteobacteria</taxon>
        <taxon>Rhodobacterales</taxon>
        <taxon>Paracoccaceae</taxon>
        <taxon>Paralimibaculum</taxon>
    </lineage>
</organism>
<evidence type="ECO:0000256" key="12">
    <source>
        <dbReference type="ARBA" id="ARBA00022989"/>
    </source>
</evidence>
<dbReference type="PROSITE" id="PS50109">
    <property type="entry name" value="HIS_KIN"/>
    <property type="match status" value="1"/>
</dbReference>
<protein>
    <recommendedName>
        <fullName evidence="3">histidine kinase</fullName>
        <ecNumber evidence="3">2.7.13.3</ecNumber>
    </recommendedName>
</protein>
<evidence type="ECO:0000256" key="11">
    <source>
        <dbReference type="ARBA" id="ARBA00022840"/>
    </source>
</evidence>
<accession>A0ABQ6LJG6</accession>
<keyword evidence="5" id="KW-0997">Cell inner membrane</keyword>
<evidence type="ECO:0000313" key="19">
    <source>
        <dbReference type="Proteomes" id="UP001239909"/>
    </source>
</evidence>
<dbReference type="InterPro" id="IPR036097">
    <property type="entry name" value="HisK_dim/P_sf"/>
</dbReference>
<keyword evidence="6" id="KW-0597">Phosphoprotein</keyword>
<dbReference type="Proteomes" id="UP001239909">
    <property type="component" value="Unassembled WGS sequence"/>
</dbReference>
<keyword evidence="13" id="KW-0902">Two-component regulatory system</keyword>
<evidence type="ECO:0000256" key="6">
    <source>
        <dbReference type="ARBA" id="ARBA00022553"/>
    </source>
</evidence>